<evidence type="ECO:0000313" key="2">
    <source>
        <dbReference type="Proteomes" id="UP000784294"/>
    </source>
</evidence>
<accession>A0A3S5AN57</accession>
<evidence type="ECO:0000313" key="1">
    <source>
        <dbReference type="EMBL" id="VEL27918.1"/>
    </source>
</evidence>
<reference evidence="1" key="1">
    <citation type="submission" date="2018-11" db="EMBL/GenBank/DDBJ databases">
        <authorList>
            <consortium name="Pathogen Informatics"/>
        </authorList>
    </citation>
    <scope>NUCLEOTIDE SEQUENCE</scope>
</reference>
<dbReference type="Proteomes" id="UP000784294">
    <property type="component" value="Unassembled WGS sequence"/>
</dbReference>
<dbReference type="AlphaFoldDB" id="A0A3S5AN57"/>
<gene>
    <name evidence="1" type="ORF">PXEA_LOCUS21358</name>
</gene>
<keyword evidence="2" id="KW-1185">Reference proteome</keyword>
<sequence>MLNTFPYYLAYKIGIGLCPSEFDDNGIPVGEPAAGTVVDYHYTAQLTSEMPDIADSRMEERIKMNLSIHAINRCERYLQVRQQSSYKRFFLRL</sequence>
<protein>
    <submittedName>
        <fullName evidence="1">Uncharacterized protein</fullName>
    </submittedName>
</protein>
<comment type="caution">
    <text evidence="1">The sequence shown here is derived from an EMBL/GenBank/DDBJ whole genome shotgun (WGS) entry which is preliminary data.</text>
</comment>
<proteinExistence type="predicted"/>
<organism evidence="1 2">
    <name type="scientific">Protopolystoma xenopodis</name>
    <dbReference type="NCBI Taxonomy" id="117903"/>
    <lineage>
        <taxon>Eukaryota</taxon>
        <taxon>Metazoa</taxon>
        <taxon>Spiralia</taxon>
        <taxon>Lophotrochozoa</taxon>
        <taxon>Platyhelminthes</taxon>
        <taxon>Monogenea</taxon>
        <taxon>Polyopisthocotylea</taxon>
        <taxon>Polystomatidea</taxon>
        <taxon>Polystomatidae</taxon>
        <taxon>Protopolystoma</taxon>
    </lineage>
</organism>
<dbReference type="EMBL" id="CAAALY010090974">
    <property type="protein sequence ID" value="VEL27918.1"/>
    <property type="molecule type" value="Genomic_DNA"/>
</dbReference>
<name>A0A3S5AN57_9PLAT</name>